<reference evidence="1 2" key="1">
    <citation type="submission" date="2020-08" db="EMBL/GenBank/DDBJ databases">
        <title>Sequencing the genomes of 1000 actinobacteria strains.</title>
        <authorList>
            <person name="Klenk H.-P."/>
        </authorList>
    </citation>
    <scope>NUCLEOTIDE SEQUENCE [LARGE SCALE GENOMIC DNA]</scope>
    <source>
        <strain evidence="1 2">DSM 16678</strain>
    </source>
</reference>
<dbReference type="AlphaFoldDB" id="A0A839Y8F3"/>
<protein>
    <submittedName>
        <fullName evidence="1">Uncharacterized protein</fullName>
    </submittedName>
</protein>
<dbReference type="Proteomes" id="UP000580718">
    <property type="component" value="Unassembled WGS sequence"/>
</dbReference>
<evidence type="ECO:0000313" key="1">
    <source>
        <dbReference type="EMBL" id="MBB3677612.1"/>
    </source>
</evidence>
<sequence length="106" mass="11351">MTGAEGVQEQRAADVYEAALQPRRGGRVLRSARLLAAFAAELAWGLLPQPSLSDVVVTRREDGREVLRVAAGDPNVPGEMLALVHQHLADLTPAAFLAEWGAEEPV</sequence>
<dbReference type="OrthoDB" id="5198414at2"/>
<dbReference type="EMBL" id="JACIBU010000001">
    <property type="protein sequence ID" value="MBB3677612.1"/>
    <property type="molecule type" value="Genomic_DNA"/>
</dbReference>
<evidence type="ECO:0000313" key="2">
    <source>
        <dbReference type="Proteomes" id="UP000580718"/>
    </source>
</evidence>
<dbReference type="RefSeq" id="WP_146251615.1">
    <property type="nucleotide sequence ID" value="NZ_JACIBU010000001.1"/>
</dbReference>
<comment type="caution">
    <text evidence="1">The sequence shown here is derived from an EMBL/GenBank/DDBJ whole genome shotgun (WGS) entry which is preliminary data.</text>
</comment>
<name>A0A839Y8F3_9ACTN</name>
<organism evidence="1 2">
    <name type="scientific">Modestobacter versicolor</name>
    <dbReference type="NCBI Taxonomy" id="429133"/>
    <lineage>
        <taxon>Bacteria</taxon>
        <taxon>Bacillati</taxon>
        <taxon>Actinomycetota</taxon>
        <taxon>Actinomycetes</taxon>
        <taxon>Geodermatophilales</taxon>
        <taxon>Geodermatophilaceae</taxon>
        <taxon>Modestobacter</taxon>
    </lineage>
</organism>
<gene>
    <name evidence="1" type="ORF">FHX36_003347</name>
</gene>
<proteinExistence type="predicted"/>
<accession>A0A839Y8F3</accession>